<accession>A6JDD1</accession>
<dbReference type="EMBL" id="CH473981">
    <property type="protein sequence ID" value="EDL90053.1"/>
    <property type="molecule type" value="Genomic_DNA"/>
</dbReference>
<reference evidence="2" key="1">
    <citation type="submission" date="2005-09" db="EMBL/GenBank/DDBJ databases">
        <authorList>
            <person name="Mural R.J."/>
            <person name="Li P.W."/>
            <person name="Adams M.D."/>
            <person name="Amanatides P.G."/>
            <person name="Baden-Tillson H."/>
            <person name="Barnstead M."/>
            <person name="Chin S.H."/>
            <person name="Dew I."/>
            <person name="Evans C.A."/>
            <person name="Ferriera S."/>
            <person name="Flanigan M."/>
            <person name="Fosler C."/>
            <person name="Glodek A."/>
            <person name="Gu Z."/>
            <person name="Holt R.A."/>
            <person name="Jennings D."/>
            <person name="Kraft C.L."/>
            <person name="Lu F."/>
            <person name="Nguyen T."/>
            <person name="Nusskern D.R."/>
            <person name="Pfannkoch C.M."/>
            <person name="Sitter C."/>
            <person name="Sutton G.G."/>
            <person name="Venter J.C."/>
            <person name="Wang Z."/>
            <person name="Woodage T."/>
            <person name="Zheng X.H."/>
            <person name="Zhong F."/>
        </authorList>
    </citation>
    <scope>NUCLEOTIDE SEQUENCE [LARGE SCALE GENOMIC DNA]</scope>
    <source>
        <strain>BN</strain>
        <strain evidence="2">Sprague-Dawley</strain>
    </source>
</reference>
<sequence length="12" mass="1363">MIFLTGFPIPAR</sequence>
<organism evidence="1 2">
    <name type="scientific">Rattus norvegicus</name>
    <name type="common">Rat</name>
    <dbReference type="NCBI Taxonomy" id="10116"/>
    <lineage>
        <taxon>Eukaryota</taxon>
        <taxon>Metazoa</taxon>
        <taxon>Chordata</taxon>
        <taxon>Craniata</taxon>
        <taxon>Vertebrata</taxon>
        <taxon>Euteleostomi</taxon>
        <taxon>Mammalia</taxon>
        <taxon>Eutheria</taxon>
        <taxon>Euarchontoglires</taxon>
        <taxon>Glires</taxon>
        <taxon>Rodentia</taxon>
        <taxon>Myomorpha</taxon>
        <taxon>Muroidea</taxon>
        <taxon>Muridae</taxon>
        <taxon>Murinae</taxon>
        <taxon>Rattus</taxon>
    </lineage>
</organism>
<protein>
    <submittedName>
        <fullName evidence="1">RCG57133</fullName>
    </submittedName>
</protein>
<evidence type="ECO:0000313" key="1">
    <source>
        <dbReference type="EMBL" id="EDL90053.1"/>
    </source>
</evidence>
<proteinExistence type="predicted"/>
<dbReference type="Proteomes" id="UP000234681">
    <property type="component" value="Chromosome 14"/>
</dbReference>
<evidence type="ECO:0000313" key="2">
    <source>
        <dbReference type="Proteomes" id="UP000234681"/>
    </source>
</evidence>
<name>A6JDD1_RAT</name>
<gene>
    <name evidence="1" type="ORF">rCG_57133</name>
</gene>